<evidence type="ECO:0008006" key="7">
    <source>
        <dbReference type="Google" id="ProtNLM"/>
    </source>
</evidence>
<dbReference type="OrthoDB" id="65569at2759"/>
<dbReference type="InterPro" id="IPR033132">
    <property type="entry name" value="GH_1_N_CS"/>
</dbReference>
<accession>A0A8K0MRH8</accession>
<dbReference type="SUPFAM" id="SSF51445">
    <property type="entry name" value="(Trans)glycosidases"/>
    <property type="match status" value="1"/>
</dbReference>
<proteinExistence type="inferred from homology"/>
<evidence type="ECO:0000256" key="4">
    <source>
        <dbReference type="SAM" id="SignalP"/>
    </source>
</evidence>
<dbReference type="PANTHER" id="PTHR10353:SF297">
    <property type="entry name" value="VICIANIN HYDROLASE-LIKE"/>
    <property type="match status" value="1"/>
</dbReference>
<dbReference type="GO" id="GO:0008422">
    <property type="term" value="F:beta-glucosidase activity"/>
    <property type="evidence" value="ECO:0007669"/>
    <property type="project" value="TreeGrafter"/>
</dbReference>
<comment type="similarity">
    <text evidence="1 3">Belongs to the glycosyl hydrolase 1 family.</text>
</comment>
<gene>
    <name evidence="5" type="ORF">FNV43_RR00012</name>
</gene>
<dbReference type="Pfam" id="PF00232">
    <property type="entry name" value="Glyco_hydro_1"/>
    <property type="match status" value="3"/>
</dbReference>
<reference evidence="5" key="1">
    <citation type="submission" date="2020-03" db="EMBL/GenBank/DDBJ databases">
        <title>A high-quality chromosome-level genome assembly of a woody plant with both climbing and erect habits, Rhamnella rubrinervis.</title>
        <authorList>
            <person name="Lu Z."/>
            <person name="Yang Y."/>
            <person name="Zhu X."/>
            <person name="Sun Y."/>
        </authorList>
    </citation>
    <scope>NUCLEOTIDE SEQUENCE</scope>
    <source>
        <strain evidence="5">BYM</strain>
        <tissue evidence="5">Leaf</tissue>
    </source>
</reference>
<dbReference type="AlphaFoldDB" id="A0A8K0MRH8"/>
<evidence type="ECO:0000256" key="1">
    <source>
        <dbReference type="ARBA" id="ARBA00010838"/>
    </source>
</evidence>
<comment type="caution">
    <text evidence="5">The sequence shown here is derived from an EMBL/GenBank/DDBJ whole genome shotgun (WGS) entry which is preliminary data.</text>
</comment>
<feature type="chain" id="PRO_5035469340" description="Beta-glucosidase" evidence="4">
    <location>
        <begin position="19"/>
        <end position="378"/>
    </location>
</feature>
<dbReference type="Proteomes" id="UP000796880">
    <property type="component" value="Unassembled WGS sequence"/>
</dbReference>
<feature type="signal peptide" evidence="4">
    <location>
        <begin position="1"/>
        <end position="18"/>
    </location>
</feature>
<organism evidence="5 6">
    <name type="scientific">Rhamnella rubrinervis</name>
    <dbReference type="NCBI Taxonomy" id="2594499"/>
    <lineage>
        <taxon>Eukaryota</taxon>
        <taxon>Viridiplantae</taxon>
        <taxon>Streptophyta</taxon>
        <taxon>Embryophyta</taxon>
        <taxon>Tracheophyta</taxon>
        <taxon>Spermatophyta</taxon>
        <taxon>Magnoliopsida</taxon>
        <taxon>eudicotyledons</taxon>
        <taxon>Gunneridae</taxon>
        <taxon>Pentapetalae</taxon>
        <taxon>rosids</taxon>
        <taxon>fabids</taxon>
        <taxon>Rosales</taxon>
        <taxon>Rhamnaceae</taxon>
        <taxon>rhamnoid group</taxon>
        <taxon>Rhamneae</taxon>
        <taxon>Rhamnella</taxon>
    </lineage>
</organism>
<keyword evidence="6" id="KW-1185">Reference proteome</keyword>
<keyword evidence="2" id="KW-0378">Hydrolase</keyword>
<evidence type="ECO:0000256" key="3">
    <source>
        <dbReference type="RuleBase" id="RU003690"/>
    </source>
</evidence>
<dbReference type="EMBL" id="VOIH02000001">
    <property type="protein sequence ID" value="KAF3455389.1"/>
    <property type="molecule type" value="Genomic_DNA"/>
</dbReference>
<dbReference type="PRINTS" id="PR00131">
    <property type="entry name" value="GLHYDRLASE1"/>
</dbReference>
<dbReference type="GO" id="GO:0005975">
    <property type="term" value="P:carbohydrate metabolic process"/>
    <property type="evidence" value="ECO:0007669"/>
    <property type="project" value="InterPro"/>
</dbReference>
<sequence length="378" mass="42450">MACLLSFLLLVESGTNEAAATASYFPSPFNRTLFPPDFIFGAGSSAYQIEGAAHLDGKGPNNWDTFTENHPGQMQRSDYNKELLMSSAFHDVHGLRITSTVDSTLTSGVVAADFYHRYKEDIQLMKQIGLENFRFSISWSRVLPTGRINGGVNQQGVQFYNNLIDELLSNGIVPFVTIFHWDVPQALEDEYGGFLSSRVVKDYEEYADFLFKTFGDRVKNWCTINEPTTFTLIGYDLGINAPGRCSDYTGNCTAGDSATEPYIVAHNLLLAHAAGAKVYKEKYQFNTQSNQKATSRALDFSLGWFLHPITYGVGDPITLPFNEAIKDSIRIRYIHSHLLHILKAIKEGANVKAYYSWTFLDDFEWARGYTNMALHTLI</sequence>
<evidence type="ECO:0000256" key="2">
    <source>
        <dbReference type="ARBA" id="ARBA00022801"/>
    </source>
</evidence>
<protein>
    <recommendedName>
        <fullName evidence="7">Beta-glucosidase</fullName>
    </recommendedName>
</protein>
<keyword evidence="4" id="KW-0732">Signal</keyword>
<evidence type="ECO:0000313" key="5">
    <source>
        <dbReference type="EMBL" id="KAF3455389.1"/>
    </source>
</evidence>
<dbReference type="Gene3D" id="3.20.20.80">
    <property type="entry name" value="Glycosidases"/>
    <property type="match status" value="2"/>
</dbReference>
<dbReference type="PROSITE" id="PS00653">
    <property type="entry name" value="GLYCOSYL_HYDROL_F1_2"/>
    <property type="match status" value="1"/>
</dbReference>
<name>A0A8K0MRH8_9ROSA</name>
<dbReference type="InterPro" id="IPR017853">
    <property type="entry name" value="GH"/>
</dbReference>
<dbReference type="PANTHER" id="PTHR10353">
    <property type="entry name" value="GLYCOSYL HYDROLASE"/>
    <property type="match status" value="1"/>
</dbReference>
<evidence type="ECO:0000313" key="6">
    <source>
        <dbReference type="Proteomes" id="UP000796880"/>
    </source>
</evidence>
<dbReference type="InterPro" id="IPR001360">
    <property type="entry name" value="Glyco_hydro_1"/>
</dbReference>